<reference evidence="1" key="1">
    <citation type="journal article" date="2019" name="bioRxiv">
        <title>The Genome of the Zebra Mussel, Dreissena polymorpha: A Resource for Invasive Species Research.</title>
        <authorList>
            <person name="McCartney M.A."/>
            <person name="Auch B."/>
            <person name="Kono T."/>
            <person name="Mallez S."/>
            <person name="Zhang Y."/>
            <person name="Obille A."/>
            <person name="Becker A."/>
            <person name="Abrahante J.E."/>
            <person name="Garbe J."/>
            <person name="Badalamenti J.P."/>
            <person name="Herman A."/>
            <person name="Mangelson H."/>
            <person name="Liachko I."/>
            <person name="Sullivan S."/>
            <person name="Sone E.D."/>
            <person name="Koren S."/>
            <person name="Silverstein K.A.T."/>
            <person name="Beckman K.B."/>
            <person name="Gohl D.M."/>
        </authorList>
    </citation>
    <scope>NUCLEOTIDE SEQUENCE</scope>
    <source>
        <strain evidence="1">Duluth1</strain>
        <tissue evidence="1">Whole animal</tissue>
    </source>
</reference>
<organism evidence="1 2">
    <name type="scientific">Dreissena polymorpha</name>
    <name type="common">Zebra mussel</name>
    <name type="synonym">Mytilus polymorpha</name>
    <dbReference type="NCBI Taxonomy" id="45954"/>
    <lineage>
        <taxon>Eukaryota</taxon>
        <taxon>Metazoa</taxon>
        <taxon>Spiralia</taxon>
        <taxon>Lophotrochozoa</taxon>
        <taxon>Mollusca</taxon>
        <taxon>Bivalvia</taxon>
        <taxon>Autobranchia</taxon>
        <taxon>Heteroconchia</taxon>
        <taxon>Euheterodonta</taxon>
        <taxon>Imparidentia</taxon>
        <taxon>Neoheterodontei</taxon>
        <taxon>Myida</taxon>
        <taxon>Dreissenoidea</taxon>
        <taxon>Dreissenidae</taxon>
        <taxon>Dreissena</taxon>
    </lineage>
</organism>
<dbReference type="EMBL" id="JAIWYP010000004">
    <property type="protein sequence ID" value="KAH3831597.1"/>
    <property type="molecule type" value="Genomic_DNA"/>
</dbReference>
<comment type="caution">
    <text evidence="1">The sequence shown here is derived from an EMBL/GenBank/DDBJ whole genome shotgun (WGS) entry which is preliminary data.</text>
</comment>
<accession>A0A9D4HB95</accession>
<dbReference type="Proteomes" id="UP000828390">
    <property type="component" value="Unassembled WGS sequence"/>
</dbReference>
<gene>
    <name evidence="1" type="ORF">DPMN_104867</name>
</gene>
<protein>
    <submittedName>
        <fullName evidence="1">Uncharacterized protein</fullName>
    </submittedName>
</protein>
<dbReference type="AlphaFoldDB" id="A0A9D4HB95"/>
<proteinExistence type="predicted"/>
<evidence type="ECO:0000313" key="2">
    <source>
        <dbReference type="Proteomes" id="UP000828390"/>
    </source>
</evidence>
<reference evidence="1" key="2">
    <citation type="submission" date="2020-11" db="EMBL/GenBank/DDBJ databases">
        <authorList>
            <person name="McCartney M.A."/>
            <person name="Auch B."/>
            <person name="Kono T."/>
            <person name="Mallez S."/>
            <person name="Becker A."/>
            <person name="Gohl D.M."/>
            <person name="Silverstein K.A.T."/>
            <person name="Koren S."/>
            <person name="Bechman K.B."/>
            <person name="Herman A."/>
            <person name="Abrahante J.E."/>
            <person name="Garbe J."/>
        </authorList>
    </citation>
    <scope>NUCLEOTIDE SEQUENCE</scope>
    <source>
        <strain evidence="1">Duluth1</strain>
        <tissue evidence="1">Whole animal</tissue>
    </source>
</reference>
<sequence>MADRRDAILLEEMEAMRRENEVLAEKCDTLALKRHLELLKRDNMRTGLCTPVHERETPVP</sequence>
<evidence type="ECO:0000313" key="1">
    <source>
        <dbReference type="EMBL" id="KAH3831597.1"/>
    </source>
</evidence>
<name>A0A9D4HB95_DREPO</name>
<keyword evidence="2" id="KW-1185">Reference proteome</keyword>